<comment type="caution">
    <text evidence="1">The sequence shown here is derived from an EMBL/GenBank/DDBJ whole genome shotgun (WGS) entry which is preliminary data.</text>
</comment>
<name>A0A0L8M8Z4_STRVG</name>
<evidence type="ECO:0008006" key="3">
    <source>
        <dbReference type="Google" id="ProtNLM"/>
    </source>
</evidence>
<proteinExistence type="predicted"/>
<dbReference type="EMBL" id="LGUV01000346">
    <property type="protein sequence ID" value="KOG46769.1"/>
    <property type="molecule type" value="Genomic_DNA"/>
</dbReference>
<protein>
    <recommendedName>
        <fullName evidence="3">Histidine kinase/HSP90-like ATPase domain-containing protein</fullName>
    </recommendedName>
</protein>
<accession>A0A0L8M8Z4</accession>
<reference evidence="2" key="1">
    <citation type="submission" date="2015-07" db="EMBL/GenBank/DDBJ databases">
        <authorList>
            <consortium name="Consortium for Microbial Forensics and Genomics (microFORGE)"/>
            <person name="Knight B.M."/>
            <person name="Roberts D.P."/>
            <person name="Lin D."/>
            <person name="Hari K."/>
            <person name="Fletcher J."/>
            <person name="Melcher U."/>
            <person name="Blagden T."/>
            <person name="Winegar R.A."/>
        </authorList>
    </citation>
    <scope>NUCLEOTIDE SEQUENCE [LARGE SCALE GENOMIC DNA]</scope>
    <source>
        <strain evidence="2">NRRL B-1447</strain>
    </source>
</reference>
<evidence type="ECO:0000313" key="1">
    <source>
        <dbReference type="EMBL" id="KOG46769.1"/>
    </source>
</evidence>
<gene>
    <name evidence="1" type="ORF">ADK75_25865</name>
</gene>
<dbReference type="PATRIC" id="fig|1961.12.peg.5788"/>
<organism evidence="1 2">
    <name type="scientific">Streptomyces virginiae</name>
    <name type="common">Streptomyces cinnamonensis</name>
    <dbReference type="NCBI Taxonomy" id="1961"/>
    <lineage>
        <taxon>Bacteria</taxon>
        <taxon>Bacillati</taxon>
        <taxon>Actinomycetota</taxon>
        <taxon>Actinomycetes</taxon>
        <taxon>Kitasatosporales</taxon>
        <taxon>Streptomycetaceae</taxon>
        <taxon>Streptomyces</taxon>
    </lineage>
</organism>
<dbReference type="Proteomes" id="UP000037084">
    <property type="component" value="Unassembled WGS sequence"/>
</dbReference>
<sequence>MPLSREHTLALPPIPSSECLAWNSADLVFKEFGISEGDPALTAACRIVSSLMLRASSRSANPLDTVSLTYSATADHISVALTEKMPSTPLSARAIDADRPRTAAHSMQVLVAAAAEMSGTLTVLHPEEGLETITHVQLPLTRR</sequence>
<dbReference type="AlphaFoldDB" id="A0A0L8M8Z4"/>
<evidence type="ECO:0000313" key="2">
    <source>
        <dbReference type="Proteomes" id="UP000037084"/>
    </source>
</evidence>
<dbReference type="RefSeq" id="WP_053174399.1">
    <property type="nucleotide sequence ID" value="NZ_LGUV01000346.1"/>
</dbReference>